<proteinExistence type="predicted"/>
<keyword evidence="1" id="KW-0812">Transmembrane</keyword>
<name>A0A160IM50_9BACL</name>
<keyword evidence="4" id="KW-1185">Reference proteome</keyword>
<evidence type="ECO:0000256" key="2">
    <source>
        <dbReference type="SAM" id="SignalP"/>
    </source>
</evidence>
<evidence type="ECO:0000256" key="1">
    <source>
        <dbReference type="SAM" id="Phobius"/>
    </source>
</evidence>
<gene>
    <name evidence="3" type="ORF">ABE65_011170</name>
</gene>
<organism evidence="3 4">
    <name type="scientific">Fictibacillus phosphorivorans</name>
    <dbReference type="NCBI Taxonomy" id="1221500"/>
    <lineage>
        <taxon>Bacteria</taxon>
        <taxon>Bacillati</taxon>
        <taxon>Bacillota</taxon>
        <taxon>Bacilli</taxon>
        <taxon>Bacillales</taxon>
        <taxon>Fictibacillaceae</taxon>
        <taxon>Fictibacillus</taxon>
    </lineage>
</organism>
<protein>
    <submittedName>
        <fullName evidence="3">Uncharacterized protein</fullName>
    </submittedName>
</protein>
<feature type="chain" id="PRO_5007816016" evidence="2">
    <location>
        <begin position="19"/>
        <end position="145"/>
    </location>
</feature>
<keyword evidence="1" id="KW-0472">Membrane</keyword>
<sequence length="145" mass="16750">MLLFIFLCSFISPTPSFATNWVHQFVVWDGFVYVVKDEYVKEIDQEIGQVTKYSDMEQYAGNFSNVYKEGTKYYSIKDISTNEYIAIEVESGIYKKAVRESEYIFADHSNGNINEGKFADKAVNVLFIFTLGVFVIVFIVIKVKR</sequence>
<dbReference type="KEGG" id="fpn:ABE65_011170"/>
<feature type="transmembrane region" description="Helical" evidence="1">
    <location>
        <begin position="122"/>
        <end position="141"/>
    </location>
</feature>
<dbReference type="EMBL" id="CP015378">
    <property type="protein sequence ID" value="ANC77333.1"/>
    <property type="molecule type" value="Genomic_DNA"/>
</dbReference>
<accession>A0A160IM50</accession>
<evidence type="ECO:0000313" key="3">
    <source>
        <dbReference type="EMBL" id="ANC77333.1"/>
    </source>
</evidence>
<dbReference type="AlphaFoldDB" id="A0A160IM50"/>
<keyword evidence="2" id="KW-0732">Signal</keyword>
<evidence type="ECO:0000313" key="4">
    <source>
        <dbReference type="Proteomes" id="UP000076623"/>
    </source>
</evidence>
<dbReference type="Proteomes" id="UP000076623">
    <property type="component" value="Chromosome"/>
</dbReference>
<keyword evidence="1" id="KW-1133">Transmembrane helix</keyword>
<feature type="signal peptide" evidence="2">
    <location>
        <begin position="1"/>
        <end position="18"/>
    </location>
</feature>
<reference evidence="3 4" key="1">
    <citation type="submission" date="2016-04" db="EMBL/GenBank/DDBJ databases">
        <title>Complete genome sequence of Fictibacillus phosphorivorans G25-29, a strain toxic to nematodes.</title>
        <authorList>
            <person name="Zheng Z."/>
        </authorList>
    </citation>
    <scope>NUCLEOTIDE SEQUENCE [LARGE SCALE GENOMIC DNA]</scope>
    <source>
        <strain evidence="3 4">G25-29</strain>
    </source>
</reference>